<keyword evidence="4" id="KW-0336">GPI-anchor</keyword>
<dbReference type="Pfam" id="PF01522">
    <property type="entry name" value="Polysacc_deac_1"/>
    <property type="match status" value="1"/>
</dbReference>
<evidence type="ECO:0000313" key="10">
    <source>
        <dbReference type="EMBL" id="GAW02059.1"/>
    </source>
</evidence>
<evidence type="ECO:0000256" key="7">
    <source>
        <dbReference type="ARBA" id="ARBA00023288"/>
    </source>
</evidence>
<dbReference type="SUPFAM" id="SSF53474">
    <property type="entry name" value="alpha/beta-Hydrolases"/>
    <property type="match status" value="1"/>
</dbReference>
<dbReference type="PROSITE" id="PS51677">
    <property type="entry name" value="NODB"/>
    <property type="match status" value="1"/>
</dbReference>
<dbReference type="InterPro" id="IPR002509">
    <property type="entry name" value="NODB_dom"/>
</dbReference>
<evidence type="ECO:0000256" key="1">
    <source>
        <dbReference type="ARBA" id="ARBA00004609"/>
    </source>
</evidence>
<dbReference type="InterPro" id="IPR011330">
    <property type="entry name" value="Glyco_hydro/deAcase_b/a-brl"/>
</dbReference>
<reference evidence="10 11" key="2">
    <citation type="submission" date="2017-02" db="EMBL/GenBank/DDBJ databases">
        <title>A genome survey and senescence transcriptome analysis in Lentinula edodes.</title>
        <authorList>
            <person name="Sakamoto Y."/>
            <person name="Nakade K."/>
            <person name="Sato S."/>
            <person name="Yoshida Y."/>
            <person name="Miyazaki K."/>
            <person name="Natsume S."/>
            <person name="Konno N."/>
        </authorList>
    </citation>
    <scope>NUCLEOTIDE SEQUENCE [LARGE SCALE GENOMIC DNA]</scope>
    <source>
        <strain evidence="10 11">NBRC 111202</strain>
    </source>
</reference>
<feature type="domain" description="NodB homology" evidence="9">
    <location>
        <begin position="30"/>
        <end position="278"/>
    </location>
</feature>
<keyword evidence="11" id="KW-1185">Reference proteome</keyword>
<evidence type="ECO:0000256" key="2">
    <source>
        <dbReference type="ARBA" id="ARBA00005964"/>
    </source>
</evidence>
<comment type="subcellular location">
    <subcellularLocation>
        <location evidence="1">Cell membrane</location>
        <topology evidence="1">Lipid-anchor</topology>
        <topology evidence="1">GPI-anchor</topology>
    </subcellularLocation>
</comment>
<evidence type="ECO:0000256" key="5">
    <source>
        <dbReference type="ARBA" id="ARBA00022801"/>
    </source>
</evidence>
<dbReference type="Pfam" id="PF00135">
    <property type="entry name" value="COesterase"/>
    <property type="match status" value="1"/>
</dbReference>
<keyword evidence="4" id="KW-0325">Glycoprotein</keyword>
<keyword evidence="7" id="KW-0449">Lipoprotein</keyword>
<dbReference type="PANTHER" id="PTHR47561">
    <property type="entry name" value="POLYSACCHARIDE DEACETYLASE FAMILY PROTEIN (AFU_ORTHOLOGUE AFUA_6G05030)"/>
    <property type="match status" value="1"/>
</dbReference>
<evidence type="ECO:0000256" key="8">
    <source>
        <dbReference type="ARBA" id="ARBA00023316"/>
    </source>
</evidence>
<keyword evidence="8" id="KW-0961">Cell wall biogenesis/degradation</keyword>
<dbReference type="GO" id="GO:0071555">
    <property type="term" value="P:cell wall organization"/>
    <property type="evidence" value="ECO:0007669"/>
    <property type="project" value="UniProtKB-KW"/>
</dbReference>
<comment type="caution">
    <text evidence="10">The sequence shown here is derived from an EMBL/GenBank/DDBJ whole genome shotgun (WGS) entry which is preliminary data.</text>
</comment>
<gene>
    <name evidence="10" type="ORF">LENED_003689</name>
</gene>
<dbReference type="GO" id="GO:0005886">
    <property type="term" value="C:plasma membrane"/>
    <property type="evidence" value="ECO:0007669"/>
    <property type="project" value="UniProtKB-SubCell"/>
</dbReference>
<comment type="similarity">
    <text evidence="2">Belongs to the type-B carboxylesterase/lipase family.</text>
</comment>
<keyword evidence="3" id="KW-1003">Cell membrane</keyword>
<evidence type="ECO:0000256" key="6">
    <source>
        <dbReference type="ARBA" id="ARBA00023136"/>
    </source>
</evidence>
<evidence type="ECO:0000313" key="11">
    <source>
        <dbReference type="Proteomes" id="UP000188533"/>
    </source>
</evidence>
<dbReference type="InterPro" id="IPR037950">
    <property type="entry name" value="PgdA-like"/>
</dbReference>
<dbReference type="InterPro" id="IPR019826">
    <property type="entry name" value="Carboxylesterase_B_AS"/>
</dbReference>
<dbReference type="Gene3D" id="3.20.20.370">
    <property type="entry name" value="Glycoside hydrolase/deacetylase"/>
    <property type="match status" value="1"/>
</dbReference>
<dbReference type="GO" id="GO:0098552">
    <property type="term" value="C:side of membrane"/>
    <property type="evidence" value="ECO:0007669"/>
    <property type="project" value="UniProtKB-KW"/>
</dbReference>
<dbReference type="AlphaFoldDB" id="A0A1Q3E4U5"/>
<proteinExistence type="inferred from homology"/>
<dbReference type="EMBL" id="BDGU01000081">
    <property type="protein sequence ID" value="GAW02059.1"/>
    <property type="molecule type" value="Genomic_DNA"/>
</dbReference>
<dbReference type="SUPFAM" id="SSF88713">
    <property type="entry name" value="Glycoside hydrolase/deacetylase"/>
    <property type="match status" value="1"/>
</dbReference>
<dbReference type="Gene3D" id="3.40.50.1820">
    <property type="entry name" value="alpha/beta hydrolase"/>
    <property type="match status" value="1"/>
</dbReference>
<keyword evidence="5 10" id="KW-0378">Hydrolase</keyword>
<dbReference type="PROSITE" id="PS00122">
    <property type="entry name" value="CARBOXYLESTERASE_B_1"/>
    <property type="match status" value="1"/>
</dbReference>
<accession>A0A1Q3E4U5</accession>
<dbReference type="STRING" id="5353.A0A1Q3E4U5"/>
<dbReference type="PANTHER" id="PTHR47561:SF1">
    <property type="entry name" value="POLYSACCHARIDE DEACETYLASE FAMILY PROTEIN (AFU_ORTHOLOGUE AFUA_6G05030)"/>
    <property type="match status" value="1"/>
</dbReference>
<sequence>MPAKRVLIGFGVDIDAVAGWLGSYGGEDSPSDISRGMFAGEVGVPRLLKLFRKYDMKTTFFIPGHSLETFPEQMAAARDAGHEIGLHGYSHENPVSMTQEQQRDVLDHTFKLLTDFNHGKPPIGSVAPWWEQSQESVNLLLEKGIQYDHSGMAHDCQAYYMRDEDTWTKIDFKEEAATWMKPLRRGKETGLVQIPVSWYLDDLPPMMFMKSSPNSHGWVNTRDVEQLWKDMFTYCYREEEEFIFPITIHPDVSGRPHVLLMLERFIEWVNTHDNVHWVTTAQMAKEFRAKVKPVEGAKMPRGLEDVNRIRIGKGDISARLTVDTRYGKVIGGRASNGAAVFLEIPYALPPVRFADAEPLPDDHKYPSGKEYLTESSYGFQPRNDGQASGTPFVDKVGYGKPTENPLFLNIISPPSFKPKSSAQAFPVKIYIHGGFLQFGSLHGVRGQDQFVSAELSEVRVNIGYRLSAFGFLASDEPRLDGNYGFKDQWLALEWVKKNISVFGGNPQDITVVGLSAGAHSVHQILHHVSRLPEAADSPFQSAILMSNAIVMVPKTPAELRPQFEALCYALDLDPKSPNILKTLQDPSLVPASKICELIETDALGTEYGTFRGCVDNISWMASSPDLMTWQRSGAFATNLTKKGVKSIVIGDLTEEWYLYSIAHPIPTPADIIVNLERYYPVEMVEKMMRMYRTLGEDAGEGECTRLFGEILSDWQLGLRSNYVQKVDT</sequence>
<dbReference type="Proteomes" id="UP000188533">
    <property type="component" value="Unassembled WGS sequence"/>
</dbReference>
<protein>
    <submittedName>
        <fullName evidence="10">Glycoside hydrolase deacetylase</fullName>
    </submittedName>
</protein>
<reference evidence="10 11" key="1">
    <citation type="submission" date="2016-08" db="EMBL/GenBank/DDBJ databases">
        <authorList>
            <consortium name="Lentinula edodes genome sequencing consortium"/>
            <person name="Sakamoto Y."/>
            <person name="Nakade K."/>
            <person name="Sato S."/>
            <person name="Yoshida Y."/>
            <person name="Miyazaki K."/>
            <person name="Natsume S."/>
            <person name="Konno N."/>
        </authorList>
    </citation>
    <scope>NUCLEOTIDE SEQUENCE [LARGE SCALE GENOMIC DNA]</scope>
    <source>
        <strain evidence="10 11">NBRC 111202</strain>
    </source>
</reference>
<name>A0A1Q3E4U5_LENED</name>
<dbReference type="InterPro" id="IPR029058">
    <property type="entry name" value="AB_hydrolase_fold"/>
</dbReference>
<evidence type="ECO:0000259" key="9">
    <source>
        <dbReference type="PROSITE" id="PS51677"/>
    </source>
</evidence>
<dbReference type="CDD" id="cd10938">
    <property type="entry name" value="CE4_HpPgdA_like"/>
    <property type="match status" value="1"/>
</dbReference>
<organism evidence="10 11">
    <name type="scientific">Lentinula edodes</name>
    <name type="common">Shiitake mushroom</name>
    <name type="synonym">Lentinus edodes</name>
    <dbReference type="NCBI Taxonomy" id="5353"/>
    <lineage>
        <taxon>Eukaryota</taxon>
        <taxon>Fungi</taxon>
        <taxon>Dikarya</taxon>
        <taxon>Basidiomycota</taxon>
        <taxon>Agaricomycotina</taxon>
        <taxon>Agaricomycetes</taxon>
        <taxon>Agaricomycetidae</taxon>
        <taxon>Agaricales</taxon>
        <taxon>Marasmiineae</taxon>
        <taxon>Omphalotaceae</taxon>
        <taxon>Lentinula</taxon>
    </lineage>
</organism>
<evidence type="ECO:0000256" key="3">
    <source>
        <dbReference type="ARBA" id="ARBA00022475"/>
    </source>
</evidence>
<dbReference type="GO" id="GO:0005975">
    <property type="term" value="P:carbohydrate metabolic process"/>
    <property type="evidence" value="ECO:0007669"/>
    <property type="project" value="InterPro"/>
</dbReference>
<dbReference type="GO" id="GO:0016810">
    <property type="term" value="F:hydrolase activity, acting on carbon-nitrogen (but not peptide) bonds"/>
    <property type="evidence" value="ECO:0007669"/>
    <property type="project" value="InterPro"/>
</dbReference>
<evidence type="ECO:0000256" key="4">
    <source>
        <dbReference type="ARBA" id="ARBA00022622"/>
    </source>
</evidence>
<dbReference type="InterPro" id="IPR002018">
    <property type="entry name" value="CarbesteraseB"/>
</dbReference>
<keyword evidence="6" id="KW-0472">Membrane</keyword>